<dbReference type="PANTHER" id="PTHR36985:SF1">
    <property type="entry name" value="TRANSLOCATION AND ASSEMBLY MODULE SUBUNIT TAMB"/>
    <property type="match status" value="1"/>
</dbReference>
<keyword evidence="8" id="KW-1185">Reference proteome</keyword>
<evidence type="ECO:0000256" key="5">
    <source>
        <dbReference type="SAM" id="Phobius"/>
    </source>
</evidence>
<organism evidence="7 8">
    <name type="scientific">Neokomagataea thailandica NBRC 106555</name>
    <dbReference type="NCBI Taxonomy" id="1223520"/>
    <lineage>
        <taxon>Bacteria</taxon>
        <taxon>Pseudomonadati</taxon>
        <taxon>Pseudomonadota</taxon>
        <taxon>Alphaproteobacteria</taxon>
        <taxon>Acetobacterales</taxon>
        <taxon>Acetobacteraceae</taxon>
        <taxon>Neokomagataea</taxon>
    </lineage>
</organism>
<dbReference type="Proteomes" id="UP001062632">
    <property type="component" value="Unassembled WGS sequence"/>
</dbReference>
<dbReference type="EMBL" id="BAQC01000030">
    <property type="protein sequence ID" value="GBR53051.1"/>
    <property type="molecule type" value="Genomic_DNA"/>
</dbReference>
<evidence type="ECO:0000313" key="7">
    <source>
        <dbReference type="EMBL" id="GBR53051.1"/>
    </source>
</evidence>
<evidence type="ECO:0000256" key="4">
    <source>
        <dbReference type="ARBA" id="ARBA00023136"/>
    </source>
</evidence>
<evidence type="ECO:0000313" key="8">
    <source>
        <dbReference type="Proteomes" id="UP001062632"/>
    </source>
</evidence>
<protein>
    <recommendedName>
        <fullName evidence="6">Translocation and assembly module TamB C-terminal domain-containing protein</fullName>
    </recommendedName>
</protein>
<comment type="caution">
    <text evidence="7">The sequence shown here is derived from an EMBL/GenBank/DDBJ whole genome shotgun (WGS) entry which is preliminary data.</text>
</comment>
<keyword evidence="3 5" id="KW-1133">Transmembrane helix</keyword>
<feature type="domain" description="Translocation and assembly module TamB C-terminal" evidence="6">
    <location>
        <begin position="1053"/>
        <end position="1402"/>
    </location>
</feature>
<keyword evidence="2 5" id="KW-0812">Transmembrane</keyword>
<proteinExistence type="predicted"/>
<sequence length="1402" mass="144594">MPHNLEQQDTTQAAKQPVKRSLARRMLKVMAWVLGVPVGIVVVAIAAVLVAVNTGPGQRLIEGKITPLSGGMVTLTGLSGTLPLSLAFNHLEVKDKQGVWLALDRFAFRWSPLSLLHKTVHIDEVAIGQLNVLRAPVSESTADTQKATSAKGGGLPSFGVVVDHMALDRLVVAPSLLGQAITLKANGRLRVDTIAPFGAGLSVANLPDIAAAFRVQRLDMPGLVDLVLETPAHRIKANISAQEGEGGLIQTLGGMPVLEPLNLVVSLNGPRDDAALETHLKAGAAQLDANGALNLLANTLNVHVKGHAPAMAPKPGVSWNDIALDTVLHGPFVGPSGQGLLDVDALAVAGAGLDHLSLHFDGQEQPDQTKNALHLTAHILGLRVPAPDPQILASAPLDLDVVAHPFAPSRPVDVSVTHQLFTVGLNATLSPAVKAHIAVTLPNLAPLARIGNVDLSGKASLDADVALPKAEQDDLTLKGQGLLSIVAGQPQAVNLIGRDGRFSFDVSQSAARGVVLHQVGVDGQALHLSANGSLAADQAKTVSAQLALKLTDLAKAVPALHGQTELVAQLDGPMQDLALKAGLKGNIGANDVPAGPVTLDVDARHLPSHPEGRILGHGELDRAPFALDTQLRRDDAGTFFVNLAQLDWNSLSGKGALRLPAGAKIPLGDLDLAIRNLADFRRISGQKISGRLMLALHTTETANAPPRVTLGLESTLAAPQASVKNLTLKGFVDDPTGTPIPNLDINLAGLRVHQASGDMTGGLKASVKGPQTALDIVASGAFQNVMGAPASLNTVARVNVPEKTLQLSRLEALAKGERLVVSGSSLIRFGERMGVDHFRMTVAPTGVAPATIDVRGDVKPRLALDATIDHLTPALARPFAPDLKASGVIAARAHLTGTMAEPGGTVALTAQGLHLSTGPAASLPAANLRTNVALAGKVARLDALFEAGPKINLSANGTVPLSPQGALALATKGHVDLDVANAVLGAQGMETQGHVVLDMHIAGTAKQPRASGSVQVQNVSFNSYAQGVSLTAINGTVLASGDALHIQHILAHAGQGTIAIDGNVGVFQPELPMDIAIVSQNATPIASDLITATINTDLRIHGHAASHIDVDGQVGLPSVLVNIPDSLPASVPQLNVIRPGQKAAAPTSALSIGLNINVNSPGRFLVRGHGLDAEMAGNLHVGGVSTAPIVTGGFDLRRGNFNLAGINLNFTHGRVGFNGAGVNHRLDPTLDFRADRNAKGTLASLLVTGYASAPKLDFTSVPHQPRDEVLAILLFGTDSHSLSTMQLAELGAAVAQLAGGSSFDPMSKVRNALGLDRLAIGGGGGVNNGGTSVEAGKYVMKGVYVGAKQAMSGTGTQAQVQVDLTKRLKLNTTVGTGGQVTGFTTPENDPGSSVGLSYGYDY</sequence>
<evidence type="ECO:0000259" key="6">
    <source>
        <dbReference type="Pfam" id="PF04357"/>
    </source>
</evidence>
<dbReference type="Pfam" id="PF04357">
    <property type="entry name" value="TamB"/>
    <property type="match status" value="1"/>
</dbReference>
<accession>A0ABQ0QQ50</accession>
<name>A0ABQ0QQ50_9PROT</name>
<evidence type="ECO:0000256" key="2">
    <source>
        <dbReference type="ARBA" id="ARBA00022692"/>
    </source>
</evidence>
<reference evidence="7 8" key="1">
    <citation type="submission" date="2013-04" db="EMBL/GenBank/DDBJ databases">
        <title>The genome sequencing project of 58 acetic acid bacteria.</title>
        <authorList>
            <person name="Okamoto-Kainuma A."/>
            <person name="Ishikawa M."/>
            <person name="Umino S."/>
            <person name="Koizumi Y."/>
            <person name="Shiwa Y."/>
            <person name="Yoshikawa H."/>
            <person name="Matsutani M."/>
            <person name="Matsushita K."/>
        </authorList>
    </citation>
    <scope>NUCLEOTIDE SEQUENCE [LARGE SCALE GENOMIC DNA]</scope>
    <source>
        <strain evidence="7 8">NBRC 106555</strain>
    </source>
</reference>
<comment type="subcellular location">
    <subcellularLocation>
        <location evidence="1">Membrane</location>
        <topology evidence="1">Single-pass membrane protein</topology>
    </subcellularLocation>
</comment>
<evidence type="ECO:0000256" key="3">
    <source>
        <dbReference type="ARBA" id="ARBA00022989"/>
    </source>
</evidence>
<feature type="transmembrane region" description="Helical" evidence="5">
    <location>
        <begin position="29"/>
        <end position="52"/>
    </location>
</feature>
<dbReference type="PANTHER" id="PTHR36985">
    <property type="entry name" value="TRANSLOCATION AND ASSEMBLY MODULE SUBUNIT TAMB"/>
    <property type="match status" value="1"/>
</dbReference>
<evidence type="ECO:0000256" key="1">
    <source>
        <dbReference type="ARBA" id="ARBA00004167"/>
    </source>
</evidence>
<gene>
    <name evidence="7" type="ORF">AA106555_1149</name>
</gene>
<dbReference type="RefSeq" id="WP_240775300.1">
    <property type="nucleotide sequence ID" value="NZ_BAQC01000030.1"/>
</dbReference>
<dbReference type="InterPro" id="IPR007452">
    <property type="entry name" value="TamB_C"/>
</dbReference>
<keyword evidence="4 5" id="KW-0472">Membrane</keyword>